<evidence type="ECO:0000313" key="3">
    <source>
        <dbReference type="Proteomes" id="UP000824633"/>
    </source>
</evidence>
<organism evidence="2 3">
    <name type="scientific">Clostridium gelidum</name>
    <dbReference type="NCBI Taxonomy" id="704125"/>
    <lineage>
        <taxon>Bacteria</taxon>
        <taxon>Bacillati</taxon>
        <taxon>Bacillota</taxon>
        <taxon>Clostridia</taxon>
        <taxon>Eubacteriales</taxon>
        <taxon>Clostridiaceae</taxon>
        <taxon>Clostridium</taxon>
    </lineage>
</organism>
<evidence type="ECO:0000313" key="2">
    <source>
        <dbReference type="EMBL" id="BCZ45529.1"/>
    </source>
</evidence>
<name>A0ABN6IU18_9CLOT</name>
<feature type="domain" description="GerMN" evidence="1">
    <location>
        <begin position="4"/>
        <end position="35"/>
    </location>
</feature>
<dbReference type="EMBL" id="AP024849">
    <property type="protein sequence ID" value="BCZ45529.1"/>
    <property type="molecule type" value="Genomic_DNA"/>
</dbReference>
<keyword evidence="3" id="KW-1185">Reference proteome</keyword>
<accession>A0ABN6IU18</accession>
<dbReference type="Pfam" id="PF10646">
    <property type="entry name" value="Germane"/>
    <property type="match status" value="1"/>
</dbReference>
<proteinExistence type="predicted"/>
<protein>
    <recommendedName>
        <fullName evidence="1">GerMN domain-containing protein</fullName>
    </recommendedName>
</protein>
<reference evidence="3" key="1">
    <citation type="submission" date="2021-07" db="EMBL/GenBank/DDBJ databases">
        <title>Complete genome sequencing of a Clostridium isolate.</title>
        <authorList>
            <person name="Ueki A."/>
            <person name="Tonouchi A."/>
        </authorList>
    </citation>
    <scope>NUCLEOTIDE SEQUENCE [LARGE SCALE GENOMIC DNA]</scope>
    <source>
        <strain evidence="3">C5S11</strain>
    </source>
</reference>
<gene>
    <name evidence="2" type="ORF">psyc5s11_15960</name>
</gene>
<dbReference type="Proteomes" id="UP000824633">
    <property type="component" value="Chromosome"/>
</dbReference>
<evidence type="ECO:0000259" key="1">
    <source>
        <dbReference type="Pfam" id="PF10646"/>
    </source>
</evidence>
<sequence>MNVGAVYESMILQSITNTLGTYYGVEKVYITIEGELYGSGHIIKEKGETFTVD</sequence>
<dbReference type="InterPro" id="IPR019606">
    <property type="entry name" value="GerMN"/>
</dbReference>